<dbReference type="eggNOG" id="ENOG502QR4F">
    <property type="taxonomic scope" value="Eukaryota"/>
</dbReference>
<dbReference type="STRING" id="1220162.K1V6T9"/>
<reference evidence="1 2" key="1">
    <citation type="journal article" date="2012" name="Eukaryot. Cell">
        <title>Genome sequence of the Trichosporon asahii environmental strain CBS 8904.</title>
        <authorList>
            <person name="Yang R.Y."/>
            <person name="Li H.T."/>
            <person name="Zhu H."/>
            <person name="Zhou G.P."/>
            <person name="Wang M."/>
            <person name="Wang L."/>
        </authorList>
    </citation>
    <scope>NUCLEOTIDE SEQUENCE [LARGE SCALE GENOMIC DNA]</scope>
    <source>
        <strain evidence="1 2">CBS 8904</strain>
    </source>
</reference>
<proteinExistence type="predicted"/>
<gene>
    <name evidence="1" type="ORF">A1Q2_05972</name>
</gene>
<evidence type="ECO:0000313" key="2">
    <source>
        <dbReference type="Proteomes" id="UP000006757"/>
    </source>
</evidence>
<protein>
    <recommendedName>
        <fullName evidence="3">DUF1688-domain-containing protein</fullName>
    </recommendedName>
</protein>
<dbReference type="HOGENOM" id="CLU_026445_1_0_1"/>
<sequence length="473" mass="51836">MTLPTATDSTVAYLRSLGAVRARSKQVYDLIVAGKADHWDWDESKLQTVIDFCAGLIQTRTPFLVSESRLPRPHFRASNALFELLCLSALIVFPVGLRSSAHCRRNHFGTPTPTKRDRVGELLKDPRFPKDPEERAATLIDLYVVSVLLDAGAGNKWTYVEGDSDWVGGRSEGLAVASWHMFRDGVFSDKGKEDPFRVDADSSAAALQRLTPEILAKHMQVTEENPMSGLEGRTALLSKLGGALAARPDIVKNGRPGDLVSYFEPKLGPNKTLNLDLFWQTLFELLGPIWPARTTLPGSDAVLGDVWPCPSLDRSLGSENRKLGDSLVPFHKLTQWLCYSLIEPIQDQAGWTVRSSSGNEQTGLPEYRNGGLIVDFDLLKLRPDSLDESVWVNGKDAPPKLEPSSPAVVEWRAATVVALDRIAEGVKQKLGKDLELAQVLEAATWKGGREIAKAKRPVGAGPPIEIVSDGTVF</sequence>
<accession>K1V6T9</accession>
<dbReference type="AlphaFoldDB" id="K1V6T9"/>
<dbReference type="OrthoDB" id="2153176at2759"/>
<evidence type="ECO:0008006" key="3">
    <source>
        <dbReference type="Google" id="ProtNLM"/>
    </source>
</evidence>
<dbReference type="PANTHER" id="PTHR31687">
    <property type="match status" value="1"/>
</dbReference>
<dbReference type="Proteomes" id="UP000006757">
    <property type="component" value="Unassembled WGS sequence"/>
</dbReference>
<keyword evidence="2" id="KW-1185">Reference proteome</keyword>
<comment type="caution">
    <text evidence="1">The sequence shown here is derived from an EMBL/GenBank/DDBJ whole genome shotgun (WGS) entry which is preliminary data.</text>
</comment>
<dbReference type="Pfam" id="PF07958">
    <property type="entry name" value="DUF1688"/>
    <property type="match status" value="2"/>
</dbReference>
<organism evidence="1 2">
    <name type="scientific">Trichosporon asahii var. asahii (strain CBS 8904)</name>
    <name type="common">Yeast</name>
    <dbReference type="NCBI Taxonomy" id="1220162"/>
    <lineage>
        <taxon>Eukaryota</taxon>
        <taxon>Fungi</taxon>
        <taxon>Dikarya</taxon>
        <taxon>Basidiomycota</taxon>
        <taxon>Agaricomycotina</taxon>
        <taxon>Tremellomycetes</taxon>
        <taxon>Trichosporonales</taxon>
        <taxon>Trichosporonaceae</taxon>
        <taxon>Trichosporon</taxon>
    </lineage>
</organism>
<dbReference type="InParanoid" id="K1V6T9"/>
<evidence type="ECO:0000313" key="1">
    <source>
        <dbReference type="EMBL" id="EKC99719.1"/>
    </source>
</evidence>
<dbReference type="InterPro" id="IPR012469">
    <property type="entry name" value="DUF1688"/>
</dbReference>
<dbReference type="PANTHER" id="PTHR31687:SF3">
    <property type="entry name" value="PROTEIN URG3"/>
    <property type="match status" value="1"/>
</dbReference>
<dbReference type="OMA" id="VPMFTAD"/>
<dbReference type="EMBL" id="AMBO01000365">
    <property type="protein sequence ID" value="EKC99719.1"/>
    <property type="molecule type" value="Genomic_DNA"/>
</dbReference>
<name>K1V6T9_TRIAC</name>